<name>A0A183L440_9TREM</name>
<protein>
    <submittedName>
        <fullName evidence="3">Reverse transcriptase domain-containing protein</fullName>
    </submittedName>
</protein>
<organism evidence="3">
    <name type="scientific">Schistosoma curassoni</name>
    <dbReference type="NCBI Taxonomy" id="6186"/>
    <lineage>
        <taxon>Eukaryota</taxon>
        <taxon>Metazoa</taxon>
        <taxon>Spiralia</taxon>
        <taxon>Lophotrochozoa</taxon>
        <taxon>Platyhelminthes</taxon>
        <taxon>Trematoda</taxon>
        <taxon>Digenea</taxon>
        <taxon>Strigeidida</taxon>
        <taxon>Schistosomatoidea</taxon>
        <taxon>Schistosomatidae</taxon>
        <taxon>Schistosoma</taxon>
    </lineage>
</organism>
<dbReference type="PANTHER" id="PTHR47027:SF25">
    <property type="entry name" value="REVERSE TRANSCRIPTASE DOMAIN-CONTAINING PROTEIN"/>
    <property type="match status" value="1"/>
</dbReference>
<evidence type="ECO:0000313" key="3">
    <source>
        <dbReference type="WBParaSite" id="SCUD_0002210101-mRNA-1"/>
    </source>
</evidence>
<evidence type="ECO:0000313" key="1">
    <source>
        <dbReference type="EMBL" id="VDP77702.1"/>
    </source>
</evidence>
<dbReference type="Proteomes" id="UP000279833">
    <property type="component" value="Unassembled WGS sequence"/>
</dbReference>
<dbReference type="EMBL" id="UZAK01048341">
    <property type="protein sequence ID" value="VDP77702.1"/>
    <property type="molecule type" value="Genomic_DNA"/>
</dbReference>
<sequence length="177" mass="20232">MKDSVDTQLRDQQDGFCKDQSCTDQIGTLRITVEQSIEWNSLLYITFVDYEKAFYFMDRTTLQKLLRHYGVSQKIVNIIQNSYDGLNCKILHGGQVTDTFEVKTGVSQGYLLSHFLFLLVIDWIMKTSTSGEKHGIQWTARIQLDDLDLVDEHSGSDADVKARIGEARAAYLQLKNI</sequence>
<keyword evidence="2" id="KW-1185">Reference proteome</keyword>
<reference evidence="1 2" key="2">
    <citation type="submission" date="2018-11" db="EMBL/GenBank/DDBJ databases">
        <authorList>
            <consortium name="Pathogen Informatics"/>
        </authorList>
    </citation>
    <scope>NUCLEOTIDE SEQUENCE [LARGE SCALE GENOMIC DNA]</scope>
    <source>
        <strain evidence="1">Dakar</strain>
        <strain evidence="2">Dakar, Senegal</strain>
    </source>
</reference>
<reference evidence="3" key="1">
    <citation type="submission" date="2016-06" db="UniProtKB">
        <authorList>
            <consortium name="WormBaseParasite"/>
        </authorList>
    </citation>
    <scope>IDENTIFICATION</scope>
</reference>
<accession>A0A183L440</accession>
<dbReference type="STRING" id="6186.A0A183L440"/>
<proteinExistence type="predicted"/>
<dbReference type="AlphaFoldDB" id="A0A183L440"/>
<gene>
    <name evidence="1" type="ORF">SCUD_LOCUS22098</name>
</gene>
<evidence type="ECO:0000313" key="2">
    <source>
        <dbReference type="Proteomes" id="UP000279833"/>
    </source>
</evidence>
<dbReference type="WBParaSite" id="SCUD_0002210101-mRNA-1">
    <property type="protein sequence ID" value="SCUD_0002210101-mRNA-1"/>
    <property type="gene ID" value="SCUD_0002210101"/>
</dbReference>
<dbReference type="PANTHER" id="PTHR47027">
    <property type="entry name" value="REVERSE TRANSCRIPTASE DOMAIN-CONTAINING PROTEIN"/>
    <property type="match status" value="1"/>
</dbReference>